<dbReference type="Gene3D" id="3.40.50.150">
    <property type="entry name" value="Vaccinia Virus protein VP39"/>
    <property type="match status" value="1"/>
</dbReference>
<dbReference type="GO" id="GO:0032259">
    <property type="term" value="P:methylation"/>
    <property type="evidence" value="ECO:0007669"/>
    <property type="project" value="UniProtKB-KW"/>
</dbReference>
<dbReference type="PANTHER" id="PTHR12176:SF78">
    <property type="entry name" value="EEF1A LYSINE AND N-TERMINAL METHYLTRANSFERASE"/>
    <property type="match status" value="1"/>
</dbReference>
<reference evidence="6" key="1">
    <citation type="submission" date="2023-03" db="EMBL/GenBank/DDBJ databases">
        <authorList>
            <person name="Steffen K."/>
            <person name="Cardenas P."/>
        </authorList>
    </citation>
    <scope>NUCLEOTIDE SEQUENCE</scope>
</reference>
<dbReference type="InterPro" id="IPR013216">
    <property type="entry name" value="Methyltransf_11"/>
</dbReference>
<dbReference type="FunFam" id="3.40.50.150:FF:000110">
    <property type="entry name" value="methyltransferase-like protein 13 isoform X1"/>
    <property type="match status" value="1"/>
</dbReference>
<comment type="caution">
    <text evidence="6">The sequence shown here is derived from an EMBL/GenBank/DDBJ whole genome shotgun (WGS) entry which is preliminary data.</text>
</comment>
<dbReference type="AlphaFoldDB" id="A0AA35WQ27"/>
<evidence type="ECO:0000259" key="5">
    <source>
        <dbReference type="Pfam" id="PF08241"/>
    </source>
</evidence>
<keyword evidence="3" id="KW-0808">Transferase</keyword>
<keyword evidence="2 6" id="KW-0489">Methyltransferase</keyword>
<gene>
    <name evidence="6" type="ORF">GBAR_LOCUS14478</name>
</gene>
<name>A0AA35WQ27_GEOBA</name>
<proteinExistence type="inferred from homology"/>
<dbReference type="CDD" id="cd02440">
    <property type="entry name" value="AdoMet_MTases"/>
    <property type="match status" value="1"/>
</dbReference>
<evidence type="ECO:0000256" key="4">
    <source>
        <dbReference type="ARBA" id="ARBA00023268"/>
    </source>
</evidence>
<accession>A0AA35WQ27</accession>
<dbReference type="PANTHER" id="PTHR12176">
    <property type="entry name" value="SAM-DEPENDENT METHYLTRANSFERASE SUPERFAMILY PROTEIN"/>
    <property type="match status" value="1"/>
</dbReference>
<dbReference type="GO" id="GO:0008168">
    <property type="term" value="F:methyltransferase activity"/>
    <property type="evidence" value="ECO:0007669"/>
    <property type="project" value="UniProtKB-KW"/>
</dbReference>
<evidence type="ECO:0000313" key="6">
    <source>
        <dbReference type="EMBL" id="CAI8025001.1"/>
    </source>
</evidence>
<keyword evidence="7" id="KW-1185">Reference proteome</keyword>
<dbReference type="InterPro" id="IPR029063">
    <property type="entry name" value="SAM-dependent_MTases_sf"/>
</dbReference>
<comment type="similarity">
    <text evidence="1">Belongs to the methyltransferase superfamily.</text>
</comment>
<organism evidence="6 7">
    <name type="scientific">Geodia barretti</name>
    <name type="common">Barrett's horny sponge</name>
    <dbReference type="NCBI Taxonomy" id="519541"/>
    <lineage>
        <taxon>Eukaryota</taxon>
        <taxon>Metazoa</taxon>
        <taxon>Porifera</taxon>
        <taxon>Demospongiae</taxon>
        <taxon>Heteroscleromorpha</taxon>
        <taxon>Tetractinellida</taxon>
        <taxon>Astrophorina</taxon>
        <taxon>Geodiidae</taxon>
        <taxon>Geodia</taxon>
    </lineage>
</organism>
<evidence type="ECO:0000256" key="1">
    <source>
        <dbReference type="ARBA" id="ARBA00008361"/>
    </source>
</evidence>
<evidence type="ECO:0000313" key="7">
    <source>
        <dbReference type="Proteomes" id="UP001174909"/>
    </source>
</evidence>
<sequence>MSLLPVSHTQFQLKSYWDQFFSKRSTPFEWYGQYTDLCHILHKYVKITSKTLVVGCGNSKLSEDMYDAGITDITNIDISEVVVKKMGARNFEKRAKMSFTQMDMLTMTFDDCVFECVLDKGTLDAIYSNTDDETVAKVRCMWEEIRRVLKTGGRYVCITLAQQHILNSLLETFSSGWLVRTHKVTLDDGKRDEKREVAGTLPVIVFILTKMASLPAKPAMKVLEVVREDGRCERCEDTEGVRRFVNAAQQHSMLLHHLKSVHPEETGIRVQYWSEKVPDVPRYTFIVVDVPKSKAKNGLFAIFIVPQGREGEWIFSSDSGLKGLAEQSCYHRLVVVTMHLGHQYGDLHQVKHEVTGSALAMLQSGVPSNIKLPILSTGEGVGEGCVCVRVCPQ</sequence>
<evidence type="ECO:0000256" key="2">
    <source>
        <dbReference type="ARBA" id="ARBA00022603"/>
    </source>
</evidence>
<feature type="domain" description="Methyltransferase type 11" evidence="5">
    <location>
        <begin position="52"/>
        <end position="157"/>
    </location>
</feature>
<dbReference type="InterPro" id="IPR051419">
    <property type="entry name" value="Lys/N-term_MeTrsfase_sf"/>
</dbReference>
<evidence type="ECO:0000256" key="3">
    <source>
        <dbReference type="ARBA" id="ARBA00022679"/>
    </source>
</evidence>
<dbReference type="EMBL" id="CASHTH010002114">
    <property type="protein sequence ID" value="CAI8025001.1"/>
    <property type="molecule type" value="Genomic_DNA"/>
</dbReference>
<dbReference type="Proteomes" id="UP001174909">
    <property type="component" value="Unassembled WGS sequence"/>
</dbReference>
<dbReference type="SUPFAM" id="SSF53335">
    <property type="entry name" value="S-adenosyl-L-methionine-dependent methyltransferases"/>
    <property type="match status" value="1"/>
</dbReference>
<keyword evidence="4" id="KW-0511">Multifunctional enzyme</keyword>
<protein>
    <submittedName>
        <fullName evidence="6">EEF1A lysine and N-terminal methyltransferase</fullName>
    </submittedName>
</protein>
<dbReference type="Pfam" id="PF08241">
    <property type="entry name" value="Methyltransf_11"/>
    <property type="match status" value="1"/>
</dbReference>